<sequence length="1087" mass="122674">MTEMITNSTTVEELVKVIGKNASVLGIDIPKINRRNIACEIKCLKFLELIGGIDLDTGSSERVRPFTDVIKFVDESKVWYEFLNSLYEKFSDYEIQKDRQRYNVADLDDWGKSDKPQGIAITSSTYNEFLNKICAYNIKGYDEVKDMTVTELQLEELNHILYLTLKHKMNVQCSGKQAFVKGDFLSLREVITQISSDKDNCRDFLARLKSGKLEFVNIFALNTLFLDHDVLLQGLGVQIIAIAPRWKIIGKRKIDLSGFPGVPHSNPKAKEGFHGEPGKAGGPGGIFLGIGEIYVNGANLTVTANGGSGGPGQDGGNGQKGRDGRSVELPLDVSSRDRLECCKDGKTSNGFRCEKTVLNSNLPRFGKLDWGDSVRYYNFQHEDYKLYGLPGKRGGDGGNGGRSGKGGHPGSVTIVELDKSSEISKFTNTGEDGKEGRGGSGGRGGRDGGDANARCLIRRPNWCLLCVRDKENIQWVLDVSLSNSRRNASGKDGISGANSVNMEYLKSKRDIHDPASVINQYKMFLRENMVDRFKKYTLKRFHDLLNNKNSVRGVYDTLGLVEEMRGLENQYPKLNTKIDFLSFFHSLLERVEEYALHPKSGENSKEYKKVLSYLYAAALSRIRNQSGSSESDLIIDISKYLETIAEGIESLKDLQNANNKADAIRRINEEYKTRTSTKLQEAIDFVQRIITPEISRINNQIDEKIDALIEETVSLQRKTKDEKKDLIAKREELQNRLMLKALFDNFKIVGRVASFLGPFGAVTGSAIEATTSVVKSVVLDHEQQTQDISDIVSNINSLGDGIKMIRSEKIVHLNKLFEELSQIMTEHPEELGDLSSQVEDMKSRLSKINQNKYDFKEVKTLESELRKTLERKEIDLKREDNSDKKKSINALAIVGKIKQLAQFGSLFVDIYNRNRENEEKIDVLTEAIGKKENELEILREYEDKIYDTIMPMLQTMEIEIQEVTKKLEGKSHVSLDVTKWQVQNVLKDIKIQMLRLTGRFEVKDELARCIEKLEEAMTTLINVYDRIERHKDEDSLVDYIMNISSVSASSIPVRNSTLASAINHLDWSIRSNLVLKQYKTAVHAFKQ</sequence>
<evidence type="ECO:0000313" key="3">
    <source>
        <dbReference type="EMBL" id="GBN01101.1"/>
    </source>
</evidence>
<keyword evidence="1" id="KW-0175">Coiled coil</keyword>
<protein>
    <submittedName>
        <fullName evidence="3">Uncharacterized protein</fullName>
    </submittedName>
</protein>
<feature type="compositionally biased region" description="Gly residues" evidence="2">
    <location>
        <begin position="306"/>
        <end position="319"/>
    </location>
</feature>
<accession>A0A4Y2KF67</accession>
<dbReference type="OrthoDB" id="7459904at2759"/>
<feature type="region of interest" description="Disordered" evidence="2">
    <location>
        <begin position="305"/>
        <end position="329"/>
    </location>
</feature>
<feature type="coiled-coil region" evidence="1">
    <location>
        <begin position="914"/>
        <end position="944"/>
    </location>
</feature>
<dbReference type="AlphaFoldDB" id="A0A4Y2KF67"/>
<dbReference type="EMBL" id="BGPR01004581">
    <property type="protein sequence ID" value="GBN01101.1"/>
    <property type="molecule type" value="Genomic_DNA"/>
</dbReference>
<evidence type="ECO:0000313" key="4">
    <source>
        <dbReference type="Proteomes" id="UP000499080"/>
    </source>
</evidence>
<comment type="caution">
    <text evidence="3">The sequence shown here is derived from an EMBL/GenBank/DDBJ whole genome shotgun (WGS) entry which is preliminary data.</text>
</comment>
<evidence type="ECO:0000256" key="1">
    <source>
        <dbReference type="SAM" id="Coils"/>
    </source>
</evidence>
<name>A0A4Y2KF67_ARAVE</name>
<proteinExistence type="predicted"/>
<gene>
    <name evidence="3" type="ORF">AVEN_198812_1</name>
</gene>
<keyword evidence="4" id="KW-1185">Reference proteome</keyword>
<feature type="region of interest" description="Disordered" evidence="2">
    <location>
        <begin position="423"/>
        <end position="448"/>
    </location>
</feature>
<dbReference type="Proteomes" id="UP000499080">
    <property type="component" value="Unassembled WGS sequence"/>
</dbReference>
<feature type="coiled-coil region" evidence="1">
    <location>
        <begin position="698"/>
        <end position="736"/>
    </location>
</feature>
<organism evidence="3 4">
    <name type="scientific">Araneus ventricosus</name>
    <name type="common">Orbweaver spider</name>
    <name type="synonym">Epeira ventricosa</name>
    <dbReference type="NCBI Taxonomy" id="182803"/>
    <lineage>
        <taxon>Eukaryota</taxon>
        <taxon>Metazoa</taxon>
        <taxon>Ecdysozoa</taxon>
        <taxon>Arthropoda</taxon>
        <taxon>Chelicerata</taxon>
        <taxon>Arachnida</taxon>
        <taxon>Araneae</taxon>
        <taxon>Araneomorphae</taxon>
        <taxon>Entelegynae</taxon>
        <taxon>Araneoidea</taxon>
        <taxon>Araneidae</taxon>
        <taxon>Araneus</taxon>
    </lineage>
</organism>
<evidence type="ECO:0000256" key="2">
    <source>
        <dbReference type="SAM" id="MobiDB-lite"/>
    </source>
</evidence>
<reference evidence="3 4" key="1">
    <citation type="journal article" date="2019" name="Sci. Rep.">
        <title>Orb-weaving spider Araneus ventricosus genome elucidates the spidroin gene catalogue.</title>
        <authorList>
            <person name="Kono N."/>
            <person name="Nakamura H."/>
            <person name="Ohtoshi R."/>
            <person name="Moran D.A.P."/>
            <person name="Shinohara A."/>
            <person name="Yoshida Y."/>
            <person name="Fujiwara M."/>
            <person name="Mori M."/>
            <person name="Tomita M."/>
            <person name="Arakawa K."/>
        </authorList>
    </citation>
    <scope>NUCLEOTIDE SEQUENCE [LARGE SCALE GENOMIC DNA]</scope>
</reference>